<reference evidence="3 4" key="2">
    <citation type="journal article" date="2012" name="Stand. Genomic Sci.">
        <title>Genome sequence of the moderately thermophilic, amino-acid-degrading and sulfur-reducing bacterium Thermovirga lienii type strain (Cas60314(T)).</title>
        <authorList>
            <person name="Goker M."/>
            <person name="Saunders E."/>
            <person name="Lapidus A."/>
            <person name="Nolan M."/>
            <person name="Lucas S."/>
            <person name="Hammon N."/>
            <person name="Deshpande S."/>
            <person name="Cheng J.F."/>
            <person name="Han C."/>
            <person name="Tapia R."/>
            <person name="Goodwin L.A."/>
            <person name="Pitluck S."/>
            <person name="Liolios K."/>
            <person name="Mavromatis K."/>
            <person name="Pagani I."/>
            <person name="Ivanova N."/>
            <person name="Mikhailova N."/>
            <person name="Pati A."/>
            <person name="Chen A."/>
            <person name="Palaniappan K."/>
            <person name="Land M."/>
            <person name="Chang Y.J."/>
            <person name="Jeffries C.D."/>
            <person name="Brambilla E.M."/>
            <person name="Rohde M."/>
            <person name="Spring S."/>
            <person name="Detter J.C."/>
            <person name="Woyke T."/>
            <person name="Bristow J."/>
            <person name="Eisen J.A."/>
            <person name="Markowitz V."/>
            <person name="Hugenholtz P."/>
            <person name="Kyrpides N.C."/>
            <person name="Klenk H.P."/>
        </authorList>
    </citation>
    <scope>NUCLEOTIDE SEQUENCE [LARGE SCALE GENOMIC DNA]</scope>
    <source>
        <strain evidence="4">ATCC BAA-1197 / DSM 17291 / Cas60314</strain>
    </source>
</reference>
<evidence type="ECO:0000313" key="4">
    <source>
        <dbReference type="Proteomes" id="UP000005868"/>
    </source>
</evidence>
<feature type="region of interest" description="Disordered" evidence="1">
    <location>
        <begin position="327"/>
        <end position="415"/>
    </location>
</feature>
<reference evidence="4" key="1">
    <citation type="submission" date="2011-10" db="EMBL/GenBank/DDBJ databases">
        <title>The complete genome of chromosome of Thermovirga lienii DSM 17291.</title>
        <authorList>
            <consortium name="US DOE Joint Genome Institute (JGI-PGF)"/>
            <person name="Lucas S."/>
            <person name="Copeland A."/>
            <person name="Lapidus A."/>
            <person name="Glavina del Rio T."/>
            <person name="Dalin E."/>
            <person name="Tice H."/>
            <person name="Bruce D."/>
            <person name="Goodwin L."/>
            <person name="Pitluck S."/>
            <person name="Peters L."/>
            <person name="Mikhailova N."/>
            <person name="Saunders E."/>
            <person name="Kyrpides N."/>
            <person name="Mavromatis K."/>
            <person name="Ivanova N."/>
            <person name="Last F.I."/>
            <person name="Brettin T."/>
            <person name="Detter J.C."/>
            <person name="Han C."/>
            <person name="Larimer F."/>
            <person name="Land M."/>
            <person name="Hauser L."/>
            <person name="Markowitz V."/>
            <person name="Cheng J.-F."/>
            <person name="Hugenholtz P."/>
            <person name="Woyke T."/>
            <person name="Wu D."/>
            <person name="Spring S."/>
            <person name="Schroeder M."/>
            <person name="Brambilla E.-M."/>
            <person name="Klenk H.-P."/>
            <person name="Eisen J.A."/>
        </authorList>
    </citation>
    <scope>NUCLEOTIDE SEQUENCE [LARGE SCALE GENOMIC DNA]</scope>
    <source>
        <strain evidence="4">ATCC BAA-1197 / DSM 17291 / Cas60314</strain>
    </source>
</reference>
<dbReference type="eggNOG" id="COG1774">
    <property type="taxonomic scope" value="Bacteria"/>
</dbReference>
<evidence type="ECO:0000259" key="2">
    <source>
        <dbReference type="PROSITE" id="PS51411"/>
    </source>
</evidence>
<dbReference type="PANTHER" id="PTHR43830:SF3">
    <property type="entry name" value="PROTEIN PSP1"/>
    <property type="match status" value="1"/>
</dbReference>
<dbReference type="InterPro" id="IPR047767">
    <property type="entry name" value="PSP1-like"/>
</dbReference>
<dbReference type="EMBL" id="CP003096">
    <property type="protein sequence ID" value="AER66814.1"/>
    <property type="molecule type" value="Genomic_DNA"/>
</dbReference>
<dbReference type="InterPro" id="IPR007557">
    <property type="entry name" value="PSP1_C"/>
</dbReference>
<feature type="compositionally biased region" description="Basic and acidic residues" evidence="1">
    <location>
        <begin position="335"/>
        <end position="352"/>
    </location>
</feature>
<accession>G7VAB4</accession>
<feature type="domain" description="PSP1 C-terminal" evidence="2">
    <location>
        <begin position="79"/>
        <end position="164"/>
    </location>
</feature>
<dbReference type="GO" id="GO:0005737">
    <property type="term" value="C:cytoplasm"/>
    <property type="evidence" value="ECO:0007669"/>
    <property type="project" value="TreeGrafter"/>
</dbReference>
<feature type="compositionally biased region" description="Basic and acidic residues" evidence="1">
    <location>
        <begin position="390"/>
        <end position="402"/>
    </location>
</feature>
<proteinExistence type="predicted"/>
<dbReference type="Proteomes" id="UP000005868">
    <property type="component" value="Chromosome"/>
</dbReference>
<evidence type="ECO:0000313" key="3">
    <source>
        <dbReference type="EMBL" id="AER66814.1"/>
    </source>
</evidence>
<feature type="compositionally biased region" description="Basic residues" evidence="1">
    <location>
        <begin position="373"/>
        <end position="385"/>
    </location>
</feature>
<dbReference type="STRING" id="580340.Tlie_1081"/>
<gene>
    <name evidence="3" type="ordered locus">Tlie_1081</name>
</gene>
<evidence type="ECO:0000256" key="1">
    <source>
        <dbReference type="SAM" id="MobiDB-lite"/>
    </source>
</evidence>
<keyword evidence="4" id="KW-1185">Reference proteome</keyword>
<dbReference type="PROSITE" id="PS51411">
    <property type="entry name" value="PSP1_C"/>
    <property type="match status" value="1"/>
</dbReference>
<dbReference type="AlphaFoldDB" id="G7VAB4"/>
<sequence>MSFYLVSFGKPRFLGVVDIDRNLQKGTYIVVESARGLELALNLGGVSPDKVERYREKFSNVSQDESPQLKGSEPLFQDLIYVREAEALDLSESTLQREEEEKVLLDAREILKGHKLPMKLVEAEYLLDRKKLFFFFTSEQRVDFRAFVKDLARKFKTRIELRQIGVRDEAKVVKGLGPCGRPCCCGYWLNTFEPICIRMVKEQNLSLNPAKTSGICGRLMCCIAYERETYSKLWERLPNPGSKIKGPDATYVISGVDITSDCVKIIEPGKGEILVPVDKFEAFRECVERGEVWSDFQVKPLIEIEPIEEEPEFSWDDNFEIEVTTGEVAQLENQDIERKKVSEEMQDKENKTKNSVAETLQDSDETTKEGKREGRRKRSKRKNKNKTNAAKREGSQKKEIKDNKKKRTKPQREQG</sequence>
<dbReference type="HOGENOM" id="CLU_033149_2_1_0"/>
<dbReference type="KEGG" id="tli:Tlie_1081"/>
<name>G7VAB4_THELD</name>
<protein>
    <submittedName>
        <fullName evidence="3">PSP1 domain protein</fullName>
    </submittedName>
</protein>
<dbReference type="Pfam" id="PF04468">
    <property type="entry name" value="PSP1"/>
    <property type="match status" value="1"/>
</dbReference>
<dbReference type="PANTHER" id="PTHR43830">
    <property type="entry name" value="PROTEIN PSP1"/>
    <property type="match status" value="1"/>
</dbReference>
<organism evidence="3 4">
    <name type="scientific">Thermovirga lienii (strain ATCC BAA-1197 / DSM 17291 / Cas60314)</name>
    <dbReference type="NCBI Taxonomy" id="580340"/>
    <lineage>
        <taxon>Bacteria</taxon>
        <taxon>Thermotogati</taxon>
        <taxon>Synergistota</taxon>
        <taxon>Synergistia</taxon>
        <taxon>Synergistales</taxon>
        <taxon>Thermovirgaceae</taxon>
        <taxon>Thermovirga</taxon>
    </lineage>
</organism>
<dbReference type="NCBIfam" id="NF041131">
    <property type="entry name" value="RicT_YaaT_fam"/>
    <property type="match status" value="1"/>
</dbReference>